<reference evidence="14" key="1">
    <citation type="submission" date="2022-01" db="UniProtKB">
        <authorList>
            <consortium name="EnsemblMetazoa"/>
        </authorList>
    </citation>
    <scope>IDENTIFICATION</scope>
</reference>
<dbReference type="AlphaFoldDB" id="A0A8I6SKS8"/>
<evidence type="ECO:0000256" key="9">
    <source>
        <dbReference type="ARBA" id="ARBA00023002"/>
    </source>
</evidence>
<evidence type="ECO:0000256" key="6">
    <source>
        <dbReference type="ARBA" id="ARBA00022723"/>
    </source>
</evidence>
<keyword evidence="10 13" id="KW-0408">Iron</keyword>
<dbReference type="PROSITE" id="PS00086">
    <property type="entry name" value="CYTOCHROME_P450"/>
    <property type="match status" value="2"/>
</dbReference>
<dbReference type="GeneID" id="106667404"/>
<evidence type="ECO:0000256" key="10">
    <source>
        <dbReference type="ARBA" id="ARBA00023004"/>
    </source>
</evidence>
<feature type="binding site" description="axial binding residue" evidence="13">
    <location>
        <position position="459"/>
    </location>
    <ligand>
        <name>heme</name>
        <dbReference type="ChEBI" id="CHEBI:30413"/>
    </ligand>
    <ligandPart>
        <name>Fe</name>
        <dbReference type="ChEBI" id="CHEBI:18248"/>
    </ligandPart>
</feature>
<dbReference type="InterPro" id="IPR001128">
    <property type="entry name" value="Cyt_P450"/>
</dbReference>
<dbReference type="Proteomes" id="UP000494040">
    <property type="component" value="Unassembled WGS sequence"/>
</dbReference>
<dbReference type="GO" id="GO:0020037">
    <property type="term" value="F:heme binding"/>
    <property type="evidence" value="ECO:0007669"/>
    <property type="project" value="InterPro"/>
</dbReference>
<dbReference type="KEGG" id="clec:106667404"/>
<dbReference type="PANTHER" id="PTHR24292:SF100">
    <property type="entry name" value="CYTOCHROME P450 6A16, ISOFORM B-RELATED"/>
    <property type="match status" value="1"/>
</dbReference>
<organism evidence="14 15">
    <name type="scientific">Cimex lectularius</name>
    <name type="common">Bed bug</name>
    <name type="synonym">Acanthia lectularia</name>
    <dbReference type="NCBI Taxonomy" id="79782"/>
    <lineage>
        <taxon>Eukaryota</taxon>
        <taxon>Metazoa</taxon>
        <taxon>Ecdysozoa</taxon>
        <taxon>Arthropoda</taxon>
        <taxon>Hexapoda</taxon>
        <taxon>Insecta</taxon>
        <taxon>Pterygota</taxon>
        <taxon>Neoptera</taxon>
        <taxon>Paraneoptera</taxon>
        <taxon>Hemiptera</taxon>
        <taxon>Heteroptera</taxon>
        <taxon>Panheteroptera</taxon>
        <taxon>Cimicomorpha</taxon>
        <taxon>Cimicidae</taxon>
        <taxon>Cimex</taxon>
    </lineage>
</organism>
<evidence type="ECO:0000256" key="12">
    <source>
        <dbReference type="ARBA" id="ARBA00023136"/>
    </source>
</evidence>
<keyword evidence="11" id="KW-0503">Monooxygenase</keyword>
<sequence>MKPILVSLLAVAASLLAYAVYRTKKIYRTWKDRGVKHEEPWLFLGNFLKMVLQKASLGERLKEVCDQFPDEKMVGFYEFISPALVIKDAEYVEAVLIKDFPHFVDRGFEVDEKTNPLDVSIATMTGKRWRAYRNKLSPIFTTGKLKSMYGLMTDVGDNLMKAISREKKECLELKDVLGRFAMDVIGSFAFGMDANTLADPESKFRKMGKNAVDVNFQQFLRLMIITNFPKLSKKYGLSLSPKDIQDYFGNVIKDTINYRMEKKVRRNDFLDLMLQLREKGSVEITTKDPSDDYLAISNETYSTDKFEVTDDLMVGQAFVFLTAGFETTAILMNMTFYELSKNPEIQERVRKDINEKVREHGSLSFDSVKDMSYLDMCLKETLRKYPPAQMLLRTCTKEYTFPNGLVVKPGERLIIPVFAIHRSDEYYPDPDKFDPERFGPDVFQRPCTFLPFGEGPRVCIGNSWRNILKQTSQGERFKEICDKFPDDKIIGMYDFLQPILVVKDVEVVEAVLVKDFPHFVDHGFDVDENTNPMDINLFSMTGKRWRAYRNRLSPIFTTGKLKTMYGLMTEIGENLVNAIEKESTDCVDLKDVLGRFSTDVIGNFAFGFDPGTLADPKSEFRTMGKKVFEFNAFQILKYVIIFNFPSLAKKLGLSINNMKVQDYFVNIIKDTIVYRVEKNFRRNDFLDLMLQLREKGSVEITTKDPSDDYLEIGNNTYTTEKFEVTDNLMVGQAFTFLTAGFDTTAAIMDLVCYEFSKNPEIQERARNEVKEKVRHHGKLSFDSVKDMTYLDMCLKETMRKYPPVPMLMRICTKEYTFDNGLTVYPGDKLFIPLYSIHMDPTYFPEPAKFDPERFGPDVFQKPCAFLPFGEGPRICLAMRFALQEMKFCLAKMLISYSLKLNRKTKEPLVFNKKTFFTTPQDPVYYDLEKVAL</sequence>
<dbReference type="RefSeq" id="XP_024080831.1">
    <property type="nucleotide sequence ID" value="XM_024225063.1"/>
</dbReference>
<keyword evidence="7" id="KW-0256">Endoplasmic reticulum</keyword>
<evidence type="ECO:0000256" key="2">
    <source>
        <dbReference type="ARBA" id="ARBA00004174"/>
    </source>
</evidence>
<dbReference type="Pfam" id="PF00067">
    <property type="entry name" value="p450"/>
    <property type="match status" value="2"/>
</dbReference>
<dbReference type="Gene3D" id="1.10.630.10">
    <property type="entry name" value="Cytochrome P450"/>
    <property type="match status" value="2"/>
</dbReference>
<keyword evidence="5 13" id="KW-0349">Heme</keyword>
<name>A0A8I6SKS8_CIMLE</name>
<keyword evidence="8" id="KW-0492">Microsome</keyword>
<dbReference type="PRINTS" id="PR00385">
    <property type="entry name" value="P450"/>
</dbReference>
<protein>
    <recommendedName>
        <fullName evidence="16">Cytochrome P450</fullName>
    </recommendedName>
</protein>
<dbReference type="SUPFAM" id="SSF48264">
    <property type="entry name" value="Cytochrome P450"/>
    <property type="match status" value="2"/>
</dbReference>
<keyword evidence="6 13" id="KW-0479">Metal-binding</keyword>
<keyword evidence="12" id="KW-0472">Membrane</keyword>
<evidence type="ECO:0008006" key="16">
    <source>
        <dbReference type="Google" id="ProtNLM"/>
    </source>
</evidence>
<evidence type="ECO:0000256" key="11">
    <source>
        <dbReference type="ARBA" id="ARBA00023033"/>
    </source>
</evidence>
<comment type="similarity">
    <text evidence="4">Belongs to the cytochrome P450 family.</text>
</comment>
<evidence type="ECO:0000256" key="3">
    <source>
        <dbReference type="ARBA" id="ARBA00004406"/>
    </source>
</evidence>
<accession>A0A8I6SKS8</accession>
<dbReference type="PANTHER" id="PTHR24292">
    <property type="entry name" value="CYTOCHROME P450"/>
    <property type="match status" value="1"/>
</dbReference>
<dbReference type="GO" id="GO:0005506">
    <property type="term" value="F:iron ion binding"/>
    <property type="evidence" value="ECO:0007669"/>
    <property type="project" value="InterPro"/>
</dbReference>
<evidence type="ECO:0000313" key="14">
    <source>
        <dbReference type="EnsemblMetazoa" id="XP_024080831.1"/>
    </source>
</evidence>
<evidence type="ECO:0000256" key="13">
    <source>
        <dbReference type="PIRSR" id="PIRSR602401-1"/>
    </source>
</evidence>
<keyword evidence="9" id="KW-0560">Oxidoreductase</keyword>
<dbReference type="PRINTS" id="PR00463">
    <property type="entry name" value="EP450I"/>
</dbReference>
<dbReference type="CDD" id="cd11056">
    <property type="entry name" value="CYP6-like"/>
    <property type="match status" value="2"/>
</dbReference>
<dbReference type="InterPro" id="IPR002401">
    <property type="entry name" value="Cyt_P450_E_grp-I"/>
</dbReference>
<proteinExistence type="inferred from homology"/>
<evidence type="ECO:0000313" key="15">
    <source>
        <dbReference type="Proteomes" id="UP000494040"/>
    </source>
</evidence>
<evidence type="ECO:0000256" key="5">
    <source>
        <dbReference type="ARBA" id="ARBA00022617"/>
    </source>
</evidence>
<evidence type="ECO:0000256" key="7">
    <source>
        <dbReference type="ARBA" id="ARBA00022824"/>
    </source>
</evidence>
<dbReference type="OrthoDB" id="2789670at2759"/>
<keyword evidence="15" id="KW-1185">Reference proteome</keyword>
<evidence type="ECO:0000256" key="1">
    <source>
        <dbReference type="ARBA" id="ARBA00001971"/>
    </source>
</evidence>
<dbReference type="FunFam" id="1.10.630.10:FF:000042">
    <property type="entry name" value="Cytochrome P450"/>
    <property type="match status" value="2"/>
</dbReference>
<evidence type="ECO:0000256" key="8">
    <source>
        <dbReference type="ARBA" id="ARBA00022848"/>
    </source>
</evidence>
<dbReference type="EnsemblMetazoa" id="XM_024225063.1">
    <property type="protein sequence ID" value="XP_024080831.1"/>
    <property type="gene ID" value="LOC106667404"/>
</dbReference>
<comment type="cofactor">
    <cofactor evidence="1 13">
        <name>heme</name>
        <dbReference type="ChEBI" id="CHEBI:30413"/>
    </cofactor>
</comment>
<dbReference type="InterPro" id="IPR036396">
    <property type="entry name" value="Cyt_P450_sf"/>
</dbReference>
<dbReference type="OMA" id="IPCDEPH"/>
<dbReference type="InterPro" id="IPR050476">
    <property type="entry name" value="Insect_CytP450_Detox"/>
</dbReference>
<dbReference type="GO" id="GO:0016705">
    <property type="term" value="F:oxidoreductase activity, acting on paired donors, with incorporation or reduction of molecular oxygen"/>
    <property type="evidence" value="ECO:0007669"/>
    <property type="project" value="InterPro"/>
</dbReference>
<comment type="subcellular location">
    <subcellularLocation>
        <location evidence="3">Endoplasmic reticulum membrane</location>
        <topology evidence="3">Peripheral membrane protein</topology>
    </subcellularLocation>
    <subcellularLocation>
        <location evidence="2">Microsome membrane</location>
        <topology evidence="2">Peripheral membrane protein</topology>
    </subcellularLocation>
</comment>
<evidence type="ECO:0000256" key="4">
    <source>
        <dbReference type="ARBA" id="ARBA00010617"/>
    </source>
</evidence>
<dbReference type="GO" id="GO:0005789">
    <property type="term" value="C:endoplasmic reticulum membrane"/>
    <property type="evidence" value="ECO:0007669"/>
    <property type="project" value="UniProtKB-SubCell"/>
</dbReference>
<dbReference type="InterPro" id="IPR017972">
    <property type="entry name" value="Cyt_P450_CS"/>
</dbReference>
<dbReference type="GO" id="GO:0004497">
    <property type="term" value="F:monooxygenase activity"/>
    <property type="evidence" value="ECO:0007669"/>
    <property type="project" value="UniProtKB-KW"/>
</dbReference>